<feature type="chain" id="PRO_5028394996" evidence="2">
    <location>
        <begin position="23"/>
        <end position="91"/>
    </location>
</feature>
<dbReference type="RefSeq" id="XP_021819870.1">
    <property type="nucleotide sequence ID" value="XM_021964178.1"/>
</dbReference>
<dbReference type="AlphaFoldDB" id="A0A6P5SSQ1"/>
<proteinExistence type="predicted"/>
<feature type="compositionally biased region" description="Low complexity" evidence="1">
    <location>
        <begin position="37"/>
        <end position="52"/>
    </location>
</feature>
<dbReference type="Proteomes" id="UP000515124">
    <property type="component" value="Unplaced"/>
</dbReference>
<evidence type="ECO:0000256" key="2">
    <source>
        <dbReference type="SAM" id="SignalP"/>
    </source>
</evidence>
<organism evidence="3 4">
    <name type="scientific">Prunus avium</name>
    <name type="common">Cherry</name>
    <name type="synonym">Cerasus avium</name>
    <dbReference type="NCBI Taxonomy" id="42229"/>
    <lineage>
        <taxon>Eukaryota</taxon>
        <taxon>Viridiplantae</taxon>
        <taxon>Streptophyta</taxon>
        <taxon>Embryophyta</taxon>
        <taxon>Tracheophyta</taxon>
        <taxon>Spermatophyta</taxon>
        <taxon>Magnoliopsida</taxon>
        <taxon>eudicotyledons</taxon>
        <taxon>Gunneridae</taxon>
        <taxon>Pentapetalae</taxon>
        <taxon>rosids</taxon>
        <taxon>fabids</taxon>
        <taxon>Rosales</taxon>
        <taxon>Rosaceae</taxon>
        <taxon>Amygdaloideae</taxon>
        <taxon>Amygdaleae</taxon>
        <taxon>Prunus</taxon>
    </lineage>
</organism>
<sequence>MNMKTWSRVLAALALALSMVLSTWPDIAAAQARPLTSASASASKKAASASSSQGLEDLKAKKKNPYKQVGSSFRRIPPSTSNPTQNKSNPP</sequence>
<dbReference type="Gramene" id="Pav_sc0000843.1_g430.1.mk:mrna">
    <property type="protein sequence ID" value="Pav_sc0000843.1_g430.1.mk:mrna"/>
    <property type="gene ID" value="Pav_sc0000843.1_g430.1.mk"/>
</dbReference>
<evidence type="ECO:0000313" key="3">
    <source>
        <dbReference type="Proteomes" id="UP000515124"/>
    </source>
</evidence>
<accession>A0A6P5SSQ1</accession>
<feature type="region of interest" description="Disordered" evidence="1">
    <location>
        <begin position="32"/>
        <end position="91"/>
    </location>
</feature>
<evidence type="ECO:0000256" key="1">
    <source>
        <dbReference type="SAM" id="MobiDB-lite"/>
    </source>
</evidence>
<gene>
    <name evidence="4" type="primary">LOC110761643</name>
</gene>
<keyword evidence="2" id="KW-0732">Signal</keyword>
<name>A0A6P5SSQ1_PRUAV</name>
<dbReference type="KEGG" id="pavi:110761643"/>
<feature type="signal peptide" evidence="2">
    <location>
        <begin position="1"/>
        <end position="22"/>
    </location>
</feature>
<feature type="compositionally biased region" description="Polar residues" evidence="1">
    <location>
        <begin position="78"/>
        <end position="91"/>
    </location>
</feature>
<keyword evidence="3" id="KW-1185">Reference proteome</keyword>
<evidence type="ECO:0000313" key="4">
    <source>
        <dbReference type="RefSeq" id="XP_021819870.1"/>
    </source>
</evidence>
<reference evidence="4" key="1">
    <citation type="submission" date="2025-08" db="UniProtKB">
        <authorList>
            <consortium name="RefSeq"/>
        </authorList>
    </citation>
    <scope>IDENTIFICATION</scope>
</reference>
<protein>
    <submittedName>
        <fullName evidence="4">Uncharacterized protein LOC110761643</fullName>
    </submittedName>
</protein>
<dbReference type="GeneID" id="110761643"/>